<accession>A0A4U8V1R7</accession>
<gene>
    <name evidence="1" type="ORF">L596_006337</name>
</gene>
<dbReference type="EMBL" id="AZBU02000001">
    <property type="protein sequence ID" value="TMS39876.1"/>
    <property type="molecule type" value="Genomic_DNA"/>
</dbReference>
<reference evidence="1" key="1">
    <citation type="submission" date="2013-11" db="EMBL/GenBank/DDBJ databases">
        <authorList>
            <person name="Sternberg P."/>
            <person name="Dillman A."/>
            <person name="Macchietto M."/>
        </authorList>
    </citation>
    <scope>NUCLEOTIDE SEQUENCE</scope>
    <source>
        <strain evidence="1">ALL</strain>
    </source>
</reference>
<organism evidence="1">
    <name type="scientific">Steinernema carpocapsae</name>
    <name type="common">Entomopathogenic nematode</name>
    <dbReference type="NCBI Taxonomy" id="34508"/>
    <lineage>
        <taxon>Eukaryota</taxon>
        <taxon>Metazoa</taxon>
        <taxon>Ecdysozoa</taxon>
        <taxon>Nematoda</taxon>
        <taxon>Chromadorea</taxon>
        <taxon>Rhabditida</taxon>
        <taxon>Tylenchina</taxon>
        <taxon>Panagrolaimomorpha</taxon>
        <taxon>Strongyloidoidea</taxon>
        <taxon>Steinernematidae</taxon>
        <taxon>Steinernema</taxon>
    </lineage>
</organism>
<reference evidence="1" key="2">
    <citation type="journal article" date="2015" name="Genome Biol.">
        <title>Comparative genomics of Steinernema reveals deeply conserved gene regulatory networks.</title>
        <authorList>
            <person name="Dillman A.R."/>
            <person name="Macchietto M."/>
            <person name="Porter C.F."/>
            <person name="Rogers A."/>
            <person name="Williams B."/>
            <person name="Antoshechkin I."/>
            <person name="Lee M.M."/>
            <person name="Goodwin Z."/>
            <person name="Lu X."/>
            <person name="Lewis E.E."/>
            <person name="Goodrich-Blair H."/>
            <person name="Stock S.P."/>
            <person name="Adams B.J."/>
            <person name="Sternberg P.W."/>
            <person name="Mortazavi A."/>
        </authorList>
    </citation>
    <scope>NUCLEOTIDE SEQUENCE [LARGE SCALE GENOMIC DNA]</scope>
    <source>
        <strain evidence="1">ALL</strain>
    </source>
</reference>
<proteinExistence type="predicted"/>
<protein>
    <submittedName>
        <fullName evidence="1">Uncharacterized protein</fullName>
    </submittedName>
</protein>
<comment type="caution">
    <text evidence="1">The sequence shown here is derived from an EMBL/GenBank/DDBJ whole genome shotgun (WGS) entry which is preliminary data.</text>
</comment>
<sequence length="117" mass="13647">MLPKNSFCKRLPFSIRIYWRVRIGFLAKTVANTVDYGSQNHHDPLFEDLIFRDLHTPVCLKRFTEVGNDNLKAVCDRKSFTAFGNVAINLKSKTYHLSRTYREIQRCCLLLSTEVFS</sequence>
<dbReference type="AlphaFoldDB" id="A0A4U8V1R7"/>
<name>A0A4U8V1R7_STECR</name>
<reference evidence="1" key="3">
    <citation type="journal article" date="2019" name="G3 (Bethesda)">
        <title>Hybrid Assembly of the Genome of the Entomopathogenic Nematode Steinernema carpocapsae Identifies the X-Chromosome.</title>
        <authorList>
            <person name="Serra L."/>
            <person name="Macchietto M."/>
            <person name="Macias-Munoz A."/>
            <person name="McGill C.J."/>
            <person name="Rodriguez I.M."/>
            <person name="Rodriguez B."/>
            <person name="Murad R."/>
            <person name="Mortazavi A."/>
        </authorList>
    </citation>
    <scope>NUCLEOTIDE SEQUENCE [LARGE SCALE GENOMIC DNA]</scope>
    <source>
        <strain evidence="1">ALL</strain>
    </source>
</reference>
<evidence type="ECO:0000313" key="1">
    <source>
        <dbReference type="EMBL" id="TMS39876.1"/>
    </source>
</evidence>